<keyword evidence="3" id="KW-1185">Reference proteome</keyword>
<reference evidence="2 3" key="1">
    <citation type="submission" date="2020-08" db="EMBL/GenBank/DDBJ databases">
        <title>Sequencing the genomes of 1000 actinobacteria strains.</title>
        <authorList>
            <person name="Klenk H.-P."/>
        </authorList>
    </citation>
    <scope>NUCLEOTIDE SEQUENCE [LARGE SCALE GENOMIC DNA]</scope>
    <source>
        <strain evidence="2 3">DSM 45362</strain>
    </source>
</reference>
<evidence type="ECO:0000256" key="1">
    <source>
        <dbReference type="SAM" id="Phobius"/>
    </source>
</evidence>
<protein>
    <submittedName>
        <fullName evidence="2">Uncharacterized protein</fullName>
    </submittedName>
</protein>
<dbReference type="EMBL" id="JACHMN010000001">
    <property type="protein sequence ID" value="MBB5866801.1"/>
    <property type="molecule type" value="Genomic_DNA"/>
</dbReference>
<proteinExistence type="predicted"/>
<name>A0A841BIS2_9ACTN</name>
<feature type="transmembrane region" description="Helical" evidence="1">
    <location>
        <begin position="201"/>
        <end position="217"/>
    </location>
</feature>
<gene>
    <name evidence="2" type="ORF">F4553_000180</name>
</gene>
<feature type="transmembrane region" description="Helical" evidence="1">
    <location>
        <begin position="121"/>
        <end position="139"/>
    </location>
</feature>
<keyword evidence="1" id="KW-0472">Membrane</keyword>
<sequence>MDDHVDGSVRWLRLRTGLMAAAGATALVLACLTASGLGGTGGTASLIAVLFGCYLLLLAAAAIPAALALRQLVDPRTEASAGWGRALLAPACAGLLLGFAASEVWPDPDPAPGGLWLVTEIGVQLFLSALCTSLVLVVARVPRPWLTGSMGTVVGALLVGGYLLIAADGTPPVAVWVVAGGTGALVAALTVGPVLRPTLRLAVYALCWVIVLCGNAARPIPSTAADRAAIEQLAVPLVAPDLPGWFVERAEAVAGRLEVTMAPDADRYAAPGAGGPRIQVTVLAAPTGFAPPTRCAPFAVDAAPAEPCREVSTGVWEDASGTYAVRQGVGFLVLVSGPAAVVPLREAAESLRPVTAEQLVP</sequence>
<feature type="transmembrane region" description="Helical" evidence="1">
    <location>
        <begin position="173"/>
        <end position="194"/>
    </location>
</feature>
<feature type="transmembrane region" description="Helical" evidence="1">
    <location>
        <begin position="146"/>
        <end position="167"/>
    </location>
</feature>
<organism evidence="2 3">
    <name type="scientific">Allocatelliglobosispora scoriae</name>
    <dbReference type="NCBI Taxonomy" id="643052"/>
    <lineage>
        <taxon>Bacteria</taxon>
        <taxon>Bacillati</taxon>
        <taxon>Actinomycetota</taxon>
        <taxon>Actinomycetes</taxon>
        <taxon>Micromonosporales</taxon>
        <taxon>Micromonosporaceae</taxon>
        <taxon>Allocatelliglobosispora</taxon>
    </lineage>
</organism>
<feature type="transmembrane region" description="Helical" evidence="1">
    <location>
        <begin position="44"/>
        <end position="69"/>
    </location>
</feature>
<keyword evidence="1" id="KW-1133">Transmembrane helix</keyword>
<dbReference type="RefSeq" id="WP_184830867.1">
    <property type="nucleotide sequence ID" value="NZ_JACHMN010000001.1"/>
</dbReference>
<dbReference type="Proteomes" id="UP000587527">
    <property type="component" value="Unassembled WGS sequence"/>
</dbReference>
<evidence type="ECO:0000313" key="2">
    <source>
        <dbReference type="EMBL" id="MBB5866801.1"/>
    </source>
</evidence>
<feature type="transmembrane region" description="Helical" evidence="1">
    <location>
        <begin position="18"/>
        <end position="38"/>
    </location>
</feature>
<feature type="transmembrane region" description="Helical" evidence="1">
    <location>
        <begin position="81"/>
        <end position="101"/>
    </location>
</feature>
<keyword evidence="1" id="KW-0812">Transmembrane</keyword>
<dbReference type="AlphaFoldDB" id="A0A841BIS2"/>
<evidence type="ECO:0000313" key="3">
    <source>
        <dbReference type="Proteomes" id="UP000587527"/>
    </source>
</evidence>
<accession>A0A841BIS2</accession>
<comment type="caution">
    <text evidence="2">The sequence shown here is derived from an EMBL/GenBank/DDBJ whole genome shotgun (WGS) entry which is preliminary data.</text>
</comment>